<reference evidence="6" key="2">
    <citation type="submission" date="2022-06" db="UniProtKB">
        <authorList>
            <consortium name="EnsemblMetazoa"/>
        </authorList>
    </citation>
    <scope>IDENTIFICATION</scope>
    <source>
        <strain evidence="6">DF5081</strain>
    </source>
</reference>
<keyword evidence="3" id="KW-0677">Repeat</keyword>
<feature type="domain" description="Rhodanese" evidence="5">
    <location>
        <begin position="201"/>
        <end position="318"/>
    </location>
</feature>
<dbReference type="SMART" id="SM00450">
    <property type="entry name" value="RHOD"/>
    <property type="match status" value="2"/>
</dbReference>
<protein>
    <recommendedName>
        <fullName evidence="1">thiosulfate sulfurtransferase</fullName>
        <ecNumber evidence="1">2.8.1.1</ecNumber>
    </recommendedName>
</protein>
<dbReference type="EnsemblMetazoa" id="CJA01391.1">
    <property type="protein sequence ID" value="CJA01391.1"/>
    <property type="gene ID" value="WBGene00120595"/>
</dbReference>
<evidence type="ECO:0000259" key="5">
    <source>
        <dbReference type="PROSITE" id="PS50206"/>
    </source>
</evidence>
<dbReference type="AlphaFoldDB" id="A0A8R1DG11"/>
<evidence type="ECO:0000313" key="6">
    <source>
        <dbReference type="EnsemblMetazoa" id="CJA01391.2"/>
    </source>
</evidence>
<proteinExistence type="predicted"/>
<dbReference type="SUPFAM" id="SSF52821">
    <property type="entry name" value="Rhodanese/Cell cycle control phosphatase"/>
    <property type="match status" value="2"/>
</dbReference>
<organism evidence="6 7">
    <name type="scientific">Caenorhabditis japonica</name>
    <dbReference type="NCBI Taxonomy" id="281687"/>
    <lineage>
        <taxon>Eukaryota</taxon>
        <taxon>Metazoa</taxon>
        <taxon>Ecdysozoa</taxon>
        <taxon>Nematoda</taxon>
        <taxon>Chromadorea</taxon>
        <taxon>Rhabditida</taxon>
        <taxon>Rhabditina</taxon>
        <taxon>Rhabditomorpha</taxon>
        <taxon>Rhabditoidea</taxon>
        <taxon>Rhabditidae</taxon>
        <taxon>Peloderinae</taxon>
        <taxon>Caenorhabditis</taxon>
    </lineage>
</organism>
<dbReference type="Gene3D" id="3.40.250.10">
    <property type="entry name" value="Rhodanese-like domain"/>
    <property type="match status" value="2"/>
</dbReference>
<evidence type="ECO:0000313" key="7">
    <source>
        <dbReference type="Proteomes" id="UP000005237"/>
    </source>
</evidence>
<keyword evidence="2" id="KW-0808">Transferase</keyword>
<dbReference type="Pfam" id="PF00581">
    <property type="entry name" value="Rhodanese"/>
    <property type="match status" value="1"/>
</dbReference>
<sequence length="326" mass="36605">MSLKKIIDVGSVNSLIKKGIINKEGVRIIDCSFAVAPRPDWKTFEKEEYGKFEQLLAAPSQSRKIYQSGHIPQAVHIDLDIATYPSRYQRFQQYPAELFEKYAQLIGLDTKEHFIFYGKGAFGGMLFASKAAWLFKSYGHENVSLVDGGFDAWKGSKFDVSTEDLKLPRGNWKADDQLKKYVVTFEELQAKNGDEKEFIEKTSEVNFLDSRVRAQFDGTQETGLDPHLVNGTRIAGFKNLPSSELIGKDGKLQNEEHIRSWLQKNGYVANQPTVTSCNAGIQAALLAYVIDAVEPNSAPRVYNGSLKEMELRAPKKISDGPQHLPH</sequence>
<dbReference type="InterPro" id="IPR001763">
    <property type="entry name" value="Rhodanese-like_dom"/>
</dbReference>
<name>A0A8R1DG11_CAEJA</name>
<reference evidence="7" key="1">
    <citation type="submission" date="2010-08" db="EMBL/GenBank/DDBJ databases">
        <authorList>
            <consortium name="Caenorhabditis japonica Sequencing Consortium"/>
            <person name="Wilson R.K."/>
        </authorList>
    </citation>
    <scope>NUCLEOTIDE SEQUENCE [LARGE SCALE GENOMIC DNA]</scope>
    <source>
        <strain evidence="7">DF5081</strain>
    </source>
</reference>
<evidence type="ECO:0000256" key="4">
    <source>
        <dbReference type="ARBA" id="ARBA00047549"/>
    </source>
</evidence>
<dbReference type="InterPro" id="IPR045078">
    <property type="entry name" value="TST/MPST-like"/>
</dbReference>
<dbReference type="GO" id="GO:0004792">
    <property type="term" value="F:thiosulfate-cyanide sulfurtransferase activity"/>
    <property type="evidence" value="ECO:0007669"/>
    <property type="project" value="UniProtKB-EC"/>
</dbReference>
<dbReference type="OMA" id="WIEYSHA"/>
<evidence type="ECO:0000256" key="2">
    <source>
        <dbReference type="ARBA" id="ARBA00022679"/>
    </source>
</evidence>
<dbReference type="PROSITE" id="PS50206">
    <property type="entry name" value="RHODANESE_3"/>
    <property type="match status" value="2"/>
</dbReference>
<feature type="domain" description="Rhodanese" evidence="5">
    <location>
        <begin position="22"/>
        <end position="162"/>
    </location>
</feature>
<dbReference type="InterPro" id="IPR036873">
    <property type="entry name" value="Rhodanese-like_dom_sf"/>
</dbReference>
<keyword evidence="7" id="KW-1185">Reference proteome</keyword>
<dbReference type="PANTHER" id="PTHR11364">
    <property type="entry name" value="THIOSULFATE SULFERTANSFERASE"/>
    <property type="match status" value="1"/>
</dbReference>
<evidence type="ECO:0000256" key="3">
    <source>
        <dbReference type="ARBA" id="ARBA00022737"/>
    </source>
</evidence>
<dbReference type="FunFam" id="3.40.250.10:FF:000097">
    <property type="entry name" value="Putative thiosulfate sulfurtransferase mpst-1"/>
    <property type="match status" value="1"/>
</dbReference>
<dbReference type="CDD" id="cd01448">
    <property type="entry name" value="TST_Repeat_1"/>
    <property type="match status" value="1"/>
</dbReference>
<accession>A0A8R1DG11</accession>
<dbReference type="FunFam" id="3.40.250.10:FF:000058">
    <property type="entry name" value="MercaptoPyruvate SulfurTransferase homolog"/>
    <property type="match status" value="1"/>
</dbReference>
<dbReference type="Proteomes" id="UP000005237">
    <property type="component" value="Unassembled WGS sequence"/>
</dbReference>
<dbReference type="EnsemblMetazoa" id="CJA01391.2">
    <property type="protein sequence ID" value="CJA01391.2"/>
    <property type="gene ID" value="WBGene00120595"/>
</dbReference>
<evidence type="ECO:0000256" key="1">
    <source>
        <dbReference type="ARBA" id="ARBA00012245"/>
    </source>
</evidence>
<dbReference type="EC" id="2.8.1.1" evidence="1"/>
<dbReference type="PANTHER" id="PTHR11364:SF7">
    <property type="entry name" value="THIOSULFATE SULFURTRANSFERASE MPST-1-RELATED"/>
    <property type="match status" value="1"/>
</dbReference>
<comment type="catalytic activity">
    <reaction evidence="4">
        <text>thiosulfate + hydrogen cyanide = thiocyanate + sulfite + 2 H(+)</text>
        <dbReference type="Rhea" id="RHEA:16881"/>
        <dbReference type="ChEBI" id="CHEBI:15378"/>
        <dbReference type="ChEBI" id="CHEBI:17359"/>
        <dbReference type="ChEBI" id="CHEBI:18022"/>
        <dbReference type="ChEBI" id="CHEBI:18407"/>
        <dbReference type="ChEBI" id="CHEBI:33542"/>
        <dbReference type="EC" id="2.8.1.1"/>
    </reaction>
</comment>
<dbReference type="GO" id="GO:0005739">
    <property type="term" value="C:mitochondrion"/>
    <property type="evidence" value="ECO:0007669"/>
    <property type="project" value="TreeGrafter"/>
</dbReference>